<evidence type="ECO:0000313" key="2">
    <source>
        <dbReference type="Proteomes" id="UP000765509"/>
    </source>
</evidence>
<reference evidence="1" key="1">
    <citation type="submission" date="2021-03" db="EMBL/GenBank/DDBJ databases">
        <title>Draft genome sequence of rust myrtle Austropuccinia psidii MF-1, a brazilian biotype.</title>
        <authorList>
            <person name="Quecine M.C."/>
            <person name="Pachon D.M.R."/>
            <person name="Bonatelli M.L."/>
            <person name="Correr F.H."/>
            <person name="Franceschini L.M."/>
            <person name="Leite T.F."/>
            <person name="Margarido G.R.A."/>
            <person name="Almeida C.A."/>
            <person name="Ferrarezi J.A."/>
            <person name="Labate C.A."/>
        </authorList>
    </citation>
    <scope>NUCLEOTIDE SEQUENCE</scope>
    <source>
        <strain evidence="1">MF-1</strain>
    </source>
</reference>
<organism evidence="1 2">
    <name type="scientific">Austropuccinia psidii MF-1</name>
    <dbReference type="NCBI Taxonomy" id="1389203"/>
    <lineage>
        <taxon>Eukaryota</taxon>
        <taxon>Fungi</taxon>
        <taxon>Dikarya</taxon>
        <taxon>Basidiomycota</taxon>
        <taxon>Pucciniomycotina</taxon>
        <taxon>Pucciniomycetes</taxon>
        <taxon>Pucciniales</taxon>
        <taxon>Sphaerophragmiaceae</taxon>
        <taxon>Austropuccinia</taxon>
    </lineage>
</organism>
<evidence type="ECO:0000313" key="1">
    <source>
        <dbReference type="EMBL" id="MBW0493390.1"/>
    </source>
</evidence>
<comment type="caution">
    <text evidence="1">The sequence shown here is derived from an EMBL/GenBank/DDBJ whole genome shotgun (WGS) entry which is preliminary data.</text>
</comment>
<protein>
    <submittedName>
        <fullName evidence="1">Uncharacterized protein</fullName>
    </submittedName>
</protein>
<accession>A0A9Q3H8W4</accession>
<proteinExistence type="predicted"/>
<name>A0A9Q3H8W4_9BASI</name>
<dbReference type="AlphaFoldDB" id="A0A9Q3H8W4"/>
<dbReference type="Proteomes" id="UP000765509">
    <property type="component" value="Unassembled WGS sequence"/>
</dbReference>
<keyword evidence="2" id="KW-1185">Reference proteome</keyword>
<dbReference type="EMBL" id="AVOT02012047">
    <property type="protein sequence ID" value="MBW0493390.1"/>
    <property type="molecule type" value="Genomic_DNA"/>
</dbReference>
<gene>
    <name evidence="1" type="ORF">O181_033105</name>
</gene>
<sequence>MRSIKSNWNEGNSKVEKTDHRGFSAEKFLFKMCKKGSRQRAFSNSGYDISNRKTVRNLTWGNFTALLRTLDPRFALAHVEKLRFHVPYSTSRQQTVCSLFSKGGPRGFFPTLVLALSRPGSNSFFCVFFGPGLLRRKRCLQQLI</sequence>